<comment type="similarity">
    <text evidence="2 7">Belongs to the glycosyl hydrolase 17 family.</text>
</comment>
<gene>
    <name evidence="9" type="ORF">NE237_011608</name>
</gene>
<dbReference type="FunFam" id="3.20.20.80:FF:000005">
    <property type="entry name" value="Glucan endo-1,3-beta-glucosidase 14"/>
    <property type="match status" value="1"/>
</dbReference>
<reference evidence="9" key="1">
    <citation type="journal article" date="2023" name="Plant J.">
        <title>The genome of the king protea, Protea cynaroides.</title>
        <authorList>
            <person name="Chang J."/>
            <person name="Duong T.A."/>
            <person name="Schoeman C."/>
            <person name="Ma X."/>
            <person name="Roodt D."/>
            <person name="Barker N."/>
            <person name="Li Z."/>
            <person name="Van de Peer Y."/>
            <person name="Mizrachi E."/>
        </authorList>
    </citation>
    <scope>NUCLEOTIDE SEQUENCE</scope>
    <source>
        <tissue evidence="9">Young leaves</tissue>
    </source>
</reference>
<protein>
    <recommendedName>
        <fullName evidence="3">glucan endo-1,3-beta-D-glucosidase</fullName>
        <ecNumber evidence="3">3.2.1.39</ecNumber>
    </recommendedName>
</protein>
<comment type="catalytic activity">
    <reaction evidence="1">
        <text>Hydrolysis of (1-&gt;3)-beta-D-glucosidic linkages in (1-&gt;3)-beta-D-glucans.</text>
        <dbReference type="EC" id="3.2.1.39"/>
    </reaction>
</comment>
<evidence type="ECO:0000256" key="5">
    <source>
        <dbReference type="ARBA" id="ARBA00022801"/>
    </source>
</evidence>
<keyword evidence="4" id="KW-0732">Signal</keyword>
<evidence type="ECO:0000313" key="10">
    <source>
        <dbReference type="Proteomes" id="UP001141806"/>
    </source>
</evidence>
<evidence type="ECO:0000313" key="9">
    <source>
        <dbReference type="EMBL" id="KAJ4954825.1"/>
    </source>
</evidence>
<dbReference type="GO" id="GO:0042973">
    <property type="term" value="F:glucan endo-1,3-beta-D-glucosidase activity"/>
    <property type="evidence" value="ECO:0007669"/>
    <property type="project" value="UniProtKB-EC"/>
</dbReference>
<name>A0A9Q0GWG1_9MAGN</name>
<dbReference type="EC" id="3.2.1.39" evidence="3"/>
<sequence>MEIITRFHSSLFALVSGFVLPLLVASVGINYGQIADNLPSPENVIPLLRSIGINKVKLYDADPQVLRAFANTSVEFVVALGNEYLAKMKDPEKSLAWVKTNVQSFLPATKITCITIGNEVLTLNDTSLSDNLLPAMQSVHTALVSLGLDKQVSVTTAHSLAVLQNSYPPSAGAFREDLTEYITPILNFHAKTGSPFLINAYPYFAYKGNPKQVPLDFVLFQPNSGVVDPGSNLRYDNMLFAQMDAVYAALASQGYKKLPLQISETGWPSKGDEDEAGATPENAKKYNGNLMKLVSQKKGTPSRPNSDLNIYVFALFNENLKPGPTSERNYGLFKPDGTPAYQLGLATMNGSGNSSTGSPASSGYPASTPSPTSSSTGYLSITSATERVSSVSAAAICGWLSSSLLFFLSSKPW</sequence>
<evidence type="ECO:0000256" key="8">
    <source>
        <dbReference type="SAM" id="MobiDB-lite"/>
    </source>
</evidence>
<evidence type="ECO:0000256" key="1">
    <source>
        <dbReference type="ARBA" id="ARBA00000382"/>
    </source>
</evidence>
<evidence type="ECO:0000256" key="4">
    <source>
        <dbReference type="ARBA" id="ARBA00022729"/>
    </source>
</evidence>
<feature type="region of interest" description="Disordered" evidence="8">
    <location>
        <begin position="346"/>
        <end position="378"/>
    </location>
</feature>
<keyword evidence="10" id="KW-1185">Reference proteome</keyword>
<keyword evidence="6" id="KW-0326">Glycosidase</keyword>
<dbReference type="InterPro" id="IPR044965">
    <property type="entry name" value="Glyco_hydro_17_plant"/>
</dbReference>
<feature type="compositionally biased region" description="Low complexity" evidence="8">
    <location>
        <begin position="349"/>
        <end position="378"/>
    </location>
</feature>
<accession>A0A9Q0GWG1</accession>
<dbReference type="Pfam" id="PF00332">
    <property type="entry name" value="Glyco_hydro_17"/>
    <property type="match status" value="1"/>
</dbReference>
<evidence type="ECO:0000256" key="2">
    <source>
        <dbReference type="ARBA" id="ARBA00008773"/>
    </source>
</evidence>
<dbReference type="Gene3D" id="3.20.20.80">
    <property type="entry name" value="Glycosidases"/>
    <property type="match status" value="1"/>
</dbReference>
<evidence type="ECO:0000256" key="7">
    <source>
        <dbReference type="RuleBase" id="RU004335"/>
    </source>
</evidence>
<dbReference type="InterPro" id="IPR017853">
    <property type="entry name" value="GH"/>
</dbReference>
<dbReference type="GO" id="GO:0005975">
    <property type="term" value="P:carbohydrate metabolic process"/>
    <property type="evidence" value="ECO:0007669"/>
    <property type="project" value="InterPro"/>
</dbReference>
<dbReference type="Proteomes" id="UP001141806">
    <property type="component" value="Unassembled WGS sequence"/>
</dbReference>
<comment type="caution">
    <text evidence="9">The sequence shown here is derived from an EMBL/GenBank/DDBJ whole genome shotgun (WGS) entry which is preliminary data.</text>
</comment>
<proteinExistence type="inferred from homology"/>
<evidence type="ECO:0000256" key="6">
    <source>
        <dbReference type="ARBA" id="ARBA00023295"/>
    </source>
</evidence>
<dbReference type="OrthoDB" id="77201at2759"/>
<dbReference type="AlphaFoldDB" id="A0A9Q0GWG1"/>
<keyword evidence="5" id="KW-0378">Hydrolase</keyword>
<dbReference type="EMBL" id="JAMYWD010000011">
    <property type="protein sequence ID" value="KAJ4954825.1"/>
    <property type="molecule type" value="Genomic_DNA"/>
</dbReference>
<evidence type="ECO:0000256" key="3">
    <source>
        <dbReference type="ARBA" id="ARBA00012780"/>
    </source>
</evidence>
<dbReference type="SUPFAM" id="SSF51445">
    <property type="entry name" value="(Trans)glycosidases"/>
    <property type="match status" value="1"/>
</dbReference>
<dbReference type="InterPro" id="IPR000490">
    <property type="entry name" value="Glyco_hydro_17"/>
</dbReference>
<organism evidence="9 10">
    <name type="scientific">Protea cynaroides</name>
    <dbReference type="NCBI Taxonomy" id="273540"/>
    <lineage>
        <taxon>Eukaryota</taxon>
        <taxon>Viridiplantae</taxon>
        <taxon>Streptophyta</taxon>
        <taxon>Embryophyta</taxon>
        <taxon>Tracheophyta</taxon>
        <taxon>Spermatophyta</taxon>
        <taxon>Magnoliopsida</taxon>
        <taxon>Proteales</taxon>
        <taxon>Proteaceae</taxon>
        <taxon>Protea</taxon>
    </lineage>
</organism>
<dbReference type="PANTHER" id="PTHR32227">
    <property type="entry name" value="GLUCAN ENDO-1,3-BETA-GLUCOSIDASE BG1-RELATED-RELATED"/>
    <property type="match status" value="1"/>
</dbReference>